<gene>
    <name evidence="2" type="ORF">CYLTODRAFT_398117</name>
</gene>
<evidence type="ECO:0000313" key="3">
    <source>
        <dbReference type="Proteomes" id="UP000054007"/>
    </source>
</evidence>
<keyword evidence="3" id="KW-1185">Reference proteome</keyword>
<accession>A0A0D7B8P6</accession>
<reference evidence="2 3" key="1">
    <citation type="journal article" date="2015" name="Fungal Genet. Biol.">
        <title>Evolution of novel wood decay mechanisms in Agaricales revealed by the genome sequences of Fistulina hepatica and Cylindrobasidium torrendii.</title>
        <authorList>
            <person name="Floudas D."/>
            <person name="Held B.W."/>
            <person name="Riley R."/>
            <person name="Nagy L.G."/>
            <person name="Koehler G."/>
            <person name="Ransdell A.S."/>
            <person name="Younus H."/>
            <person name="Chow J."/>
            <person name="Chiniquy J."/>
            <person name="Lipzen A."/>
            <person name="Tritt A."/>
            <person name="Sun H."/>
            <person name="Haridas S."/>
            <person name="LaButti K."/>
            <person name="Ohm R.A."/>
            <person name="Kues U."/>
            <person name="Blanchette R.A."/>
            <person name="Grigoriev I.V."/>
            <person name="Minto R.E."/>
            <person name="Hibbett D.S."/>
        </authorList>
    </citation>
    <scope>NUCLEOTIDE SEQUENCE [LARGE SCALE GENOMIC DNA]</scope>
    <source>
        <strain evidence="2 3">FP15055 ss-10</strain>
    </source>
</reference>
<feature type="compositionally biased region" description="Low complexity" evidence="1">
    <location>
        <begin position="53"/>
        <end position="66"/>
    </location>
</feature>
<feature type="region of interest" description="Disordered" evidence="1">
    <location>
        <begin position="40"/>
        <end position="102"/>
    </location>
</feature>
<dbReference type="EMBL" id="KN880542">
    <property type="protein sequence ID" value="KIY66847.1"/>
    <property type="molecule type" value="Genomic_DNA"/>
</dbReference>
<feature type="compositionally biased region" description="Basic and acidic residues" evidence="1">
    <location>
        <begin position="93"/>
        <end position="102"/>
    </location>
</feature>
<feature type="compositionally biased region" description="Acidic residues" evidence="1">
    <location>
        <begin position="67"/>
        <end position="83"/>
    </location>
</feature>
<protein>
    <submittedName>
        <fullName evidence="2">Uncharacterized protein</fullName>
    </submittedName>
</protein>
<dbReference type="AlphaFoldDB" id="A0A0D7B8P6"/>
<organism evidence="2 3">
    <name type="scientific">Cylindrobasidium torrendii FP15055 ss-10</name>
    <dbReference type="NCBI Taxonomy" id="1314674"/>
    <lineage>
        <taxon>Eukaryota</taxon>
        <taxon>Fungi</taxon>
        <taxon>Dikarya</taxon>
        <taxon>Basidiomycota</taxon>
        <taxon>Agaricomycotina</taxon>
        <taxon>Agaricomycetes</taxon>
        <taxon>Agaricomycetidae</taxon>
        <taxon>Agaricales</taxon>
        <taxon>Marasmiineae</taxon>
        <taxon>Physalacriaceae</taxon>
        <taxon>Cylindrobasidium</taxon>
    </lineage>
</organism>
<dbReference type="Proteomes" id="UP000054007">
    <property type="component" value="Unassembled WGS sequence"/>
</dbReference>
<evidence type="ECO:0000256" key="1">
    <source>
        <dbReference type="SAM" id="MobiDB-lite"/>
    </source>
</evidence>
<dbReference type="OrthoDB" id="3364905at2759"/>
<evidence type="ECO:0000313" key="2">
    <source>
        <dbReference type="EMBL" id="KIY66847.1"/>
    </source>
</evidence>
<sequence length="372" mass="40903">MEDDSSRHHSLAHELAFALMPEPSAGSKLLAEEFGIEYDEGAEGIDGDNVHPADATTESSTSLASELDSDGTQQDEEEQEEDPQFGSPVLESPSKHDKKDAMETLAENLESTDKFLSHLRNIDVDTASSSHQPALEKLASDVIRRLNDTARDRESQVRELLEYEREFRKISVEVGGTDVLGQLEEITGIEELSDQPPIDSSAPPPRRMASLDEEPLHHEEDWDPDLDPDHHHHMLGDEVEDEFGPTPISPRDVIPPPPTITGPPTPAVALPQLADLRSFTRSLVSSLTLISEQTQINGAATTEAGRKIRALKNKVGGWRTDWDGAERSRVKIEKWELEGGVNGRKVVQEHLSAFEIALTDAATKTQAIMAPS</sequence>
<name>A0A0D7B8P6_9AGAR</name>
<feature type="region of interest" description="Disordered" evidence="1">
    <location>
        <begin position="187"/>
        <end position="234"/>
    </location>
</feature>
<proteinExistence type="predicted"/>